<feature type="transmembrane region" description="Helical" evidence="1">
    <location>
        <begin position="101"/>
        <end position="123"/>
    </location>
</feature>
<proteinExistence type="predicted"/>
<keyword evidence="1" id="KW-0472">Membrane</keyword>
<protein>
    <submittedName>
        <fullName evidence="2">Uncharacterized protein</fullName>
    </submittedName>
</protein>
<comment type="caution">
    <text evidence="2">The sequence shown here is derived from an EMBL/GenBank/DDBJ whole genome shotgun (WGS) entry which is preliminary data.</text>
</comment>
<dbReference type="AlphaFoldDB" id="A0AAV9Z442"/>
<keyword evidence="1" id="KW-0812">Transmembrane</keyword>
<reference evidence="2 3" key="1">
    <citation type="journal article" date="2024" name="J Genomics">
        <title>Draft genome sequencing and assembly of Favolaschia claudopus CIRM-BRFM 2984 isolated from oak limbs.</title>
        <authorList>
            <person name="Navarro D."/>
            <person name="Drula E."/>
            <person name="Chaduli D."/>
            <person name="Cazenave R."/>
            <person name="Ahrendt S."/>
            <person name="Wang J."/>
            <person name="Lipzen A."/>
            <person name="Daum C."/>
            <person name="Barry K."/>
            <person name="Grigoriev I.V."/>
            <person name="Favel A."/>
            <person name="Rosso M.N."/>
            <person name="Martin F."/>
        </authorList>
    </citation>
    <scope>NUCLEOTIDE SEQUENCE [LARGE SCALE GENOMIC DNA]</scope>
    <source>
        <strain evidence="2 3">CIRM-BRFM 2984</strain>
    </source>
</reference>
<sequence length="228" mass="25995">MQRCSQMPKRSAFRAGGAGVDYCARARVCRSSAALPSVSDSRGRDSLMWMDWSWEDANQVRDRGRTCVVPYAASWRRRASVGIGIVGLRCIPLPLLYTGHLLFIIGIAIAVEAFMSSLFPRYLCTPTACSHSRSSTAWVCHTSRRGWLGDDEELDACRVMNARVHLFRGTSGEKWMVATRLLSPWYQWRVVIQFGQQELDGWCTARVRNHESRRRQREAEVGWCRAYV</sequence>
<organism evidence="2 3">
    <name type="scientific">Favolaschia claudopus</name>
    <dbReference type="NCBI Taxonomy" id="2862362"/>
    <lineage>
        <taxon>Eukaryota</taxon>
        <taxon>Fungi</taxon>
        <taxon>Dikarya</taxon>
        <taxon>Basidiomycota</taxon>
        <taxon>Agaricomycotina</taxon>
        <taxon>Agaricomycetes</taxon>
        <taxon>Agaricomycetidae</taxon>
        <taxon>Agaricales</taxon>
        <taxon>Marasmiineae</taxon>
        <taxon>Mycenaceae</taxon>
        <taxon>Favolaschia</taxon>
    </lineage>
</organism>
<dbReference type="Proteomes" id="UP001362999">
    <property type="component" value="Unassembled WGS sequence"/>
</dbReference>
<dbReference type="EMBL" id="JAWWNJ010000215">
    <property type="protein sequence ID" value="KAK6971322.1"/>
    <property type="molecule type" value="Genomic_DNA"/>
</dbReference>
<keyword evidence="3" id="KW-1185">Reference proteome</keyword>
<evidence type="ECO:0000313" key="3">
    <source>
        <dbReference type="Proteomes" id="UP001362999"/>
    </source>
</evidence>
<keyword evidence="1" id="KW-1133">Transmembrane helix</keyword>
<evidence type="ECO:0000313" key="2">
    <source>
        <dbReference type="EMBL" id="KAK6971322.1"/>
    </source>
</evidence>
<gene>
    <name evidence="2" type="ORF">R3P38DRAFT_723878</name>
</gene>
<name>A0AAV9Z442_9AGAR</name>
<evidence type="ECO:0000256" key="1">
    <source>
        <dbReference type="SAM" id="Phobius"/>
    </source>
</evidence>
<accession>A0AAV9Z442</accession>